<dbReference type="RefSeq" id="WP_076441959.1">
    <property type="nucleotide sequence ID" value="NZ_FTNI01000037.1"/>
</dbReference>
<dbReference type="EMBL" id="FTNI01000037">
    <property type="protein sequence ID" value="SIS20225.1"/>
    <property type="molecule type" value="Genomic_DNA"/>
</dbReference>
<evidence type="ECO:0000313" key="2">
    <source>
        <dbReference type="Proteomes" id="UP000186096"/>
    </source>
</evidence>
<dbReference type="Proteomes" id="UP000186096">
    <property type="component" value="Unassembled WGS sequence"/>
</dbReference>
<dbReference type="AlphaFoldDB" id="A0A1N7H5S1"/>
<dbReference type="GO" id="GO:0004601">
    <property type="term" value="F:peroxidase activity"/>
    <property type="evidence" value="ECO:0007669"/>
    <property type="project" value="UniProtKB-KW"/>
</dbReference>
<proteinExistence type="predicted"/>
<keyword evidence="2" id="KW-1185">Reference proteome</keyword>
<dbReference type="InterPro" id="IPR029032">
    <property type="entry name" value="AhpD-like"/>
</dbReference>
<dbReference type="SUPFAM" id="SSF69118">
    <property type="entry name" value="AhpD-like"/>
    <property type="match status" value="1"/>
</dbReference>
<dbReference type="STRING" id="58117.SAMN05421833_13784"/>
<gene>
    <name evidence="1" type="ORF">SAMN05421833_13784</name>
</gene>
<dbReference type="PANTHER" id="PTHR34846">
    <property type="entry name" value="4-CARBOXYMUCONOLACTONE DECARBOXYLASE FAMILY PROTEIN (AFU_ORTHOLOGUE AFUA_6G11590)"/>
    <property type="match status" value="1"/>
</dbReference>
<sequence length="187" mass="20926">MPRLTDPDPASFPAEVREFLTSLPPDPMVKMLSHSAGTVKPFVQLAKAQFTAMELPARSRELVILTVAEYTDSTFVAAQHSPMSQSAGVDERTRQLIRSRQIDSHELSPSDRALLRFTVDVVQRPHISDEIFGQACKFLTERELVEVLQVIGYYWSFGRISTVLDVEVTKVYGDEPILNTPTDSTSD</sequence>
<name>A0A1N7H5S1_9ACTN</name>
<evidence type="ECO:0000313" key="1">
    <source>
        <dbReference type="EMBL" id="SIS20225.1"/>
    </source>
</evidence>
<protein>
    <submittedName>
        <fullName evidence="1">Alkylhydroperoxidase family enzyme, contains CxxC motif</fullName>
    </submittedName>
</protein>
<keyword evidence="1" id="KW-0575">Peroxidase</keyword>
<dbReference type="OrthoDB" id="4704294at2"/>
<organism evidence="1 2">
    <name type="scientific">Microbispora rosea</name>
    <dbReference type="NCBI Taxonomy" id="58117"/>
    <lineage>
        <taxon>Bacteria</taxon>
        <taxon>Bacillati</taxon>
        <taxon>Actinomycetota</taxon>
        <taxon>Actinomycetes</taxon>
        <taxon>Streptosporangiales</taxon>
        <taxon>Streptosporangiaceae</taxon>
        <taxon>Microbispora</taxon>
    </lineage>
</organism>
<dbReference type="Gene3D" id="1.20.1290.10">
    <property type="entry name" value="AhpD-like"/>
    <property type="match status" value="1"/>
</dbReference>
<keyword evidence="1" id="KW-0560">Oxidoreductase</keyword>
<reference evidence="2" key="1">
    <citation type="submission" date="2017-01" db="EMBL/GenBank/DDBJ databases">
        <authorList>
            <person name="Varghese N."/>
            <person name="Submissions S."/>
        </authorList>
    </citation>
    <scope>NUCLEOTIDE SEQUENCE [LARGE SCALE GENOMIC DNA]</scope>
    <source>
        <strain evidence="2">ATCC 12950</strain>
    </source>
</reference>
<dbReference type="PANTHER" id="PTHR34846:SF11">
    <property type="entry name" value="4-CARBOXYMUCONOLACTONE DECARBOXYLASE FAMILY PROTEIN (AFU_ORTHOLOGUE AFUA_6G11590)"/>
    <property type="match status" value="1"/>
</dbReference>
<accession>A0A1N7H5S1</accession>